<gene>
    <name evidence="2" type="ORF">LAMI_0G02454G</name>
</gene>
<keyword evidence="3" id="KW-1185">Reference proteome</keyword>
<feature type="region of interest" description="Disordered" evidence="1">
    <location>
        <begin position="144"/>
        <end position="173"/>
    </location>
</feature>
<protein>
    <submittedName>
        <fullName evidence="2">LAMI_0G02454g1_1</fullName>
    </submittedName>
</protein>
<accession>A0A1G4K7X3</accession>
<dbReference type="AlphaFoldDB" id="A0A1G4K7X3"/>
<reference evidence="2 3" key="1">
    <citation type="submission" date="2016-03" db="EMBL/GenBank/DDBJ databases">
        <authorList>
            <person name="Devillers H."/>
        </authorList>
    </citation>
    <scope>NUCLEOTIDE SEQUENCE [LARGE SCALE GENOMIC DNA]</scope>
    <source>
        <strain evidence="2">CBS 11717</strain>
    </source>
</reference>
<organism evidence="2 3">
    <name type="scientific">Lachancea mirantina</name>
    <dbReference type="NCBI Taxonomy" id="1230905"/>
    <lineage>
        <taxon>Eukaryota</taxon>
        <taxon>Fungi</taxon>
        <taxon>Dikarya</taxon>
        <taxon>Ascomycota</taxon>
        <taxon>Saccharomycotina</taxon>
        <taxon>Saccharomycetes</taxon>
        <taxon>Saccharomycetales</taxon>
        <taxon>Saccharomycetaceae</taxon>
        <taxon>Lachancea</taxon>
    </lineage>
</organism>
<evidence type="ECO:0000313" key="3">
    <source>
        <dbReference type="Proteomes" id="UP000191024"/>
    </source>
</evidence>
<sequence length="173" mass="19986">MNFENTRPLSPLTSKWQSIDLNKQRNLFVYIYKVKKLVEKSLGVEYLKNENQAIRLIYKTTGKDWIILKKILPCLDLKQVLKPTHRYGEFCVDTNHVTWRKFEIFRRNGKQQAPGNYSRQLKSCNGNEVANVATNCSCAKIRRPREGPGSTISKLSTESTMRKPTEGLSYSLV</sequence>
<proteinExistence type="predicted"/>
<dbReference type="EMBL" id="LT598469">
    <property type="protein sequence ID" value="SCV00035.1"/>
    <property type="molecule type" value="Genomic_DNA"/>
</dbReference>
<evidence type="ECO:0000313" key="2">
    <source>
        <dbReference type="EMBL" id="SCV00035.1"/>
    </source>
</evidence>
<dbReference type="Proteomes" id="UP000191024">
    <property type="component" value="Chromosome G"/>
</dbReference>
<feature type="compositionally biased region" description="Polar residues" evidence="1">
    <location>
        <begin position="150"/>
        <end position="159"/>
    </location>
</feature>
<name>A0A1G4K7X3_9SACH</name>
<evidence type="ECO:0000256" key="1">
    <source>
        <dbReference type="SAM" id="MobiDB-lite"/>
    </source>
</evidence>